<feature type="region of interest" description="Disordered" evidence="1">
    <location>
        <begin position="126"/>
        <end position="149"/>
    </location>
</feature>
<dbReference type="AlphaFoldDB" id="A0ABD1S000"/>
<evidence type="ECO:0000313" key="3">
    <source>
        <dbReference type="Proteomes" id="UP001604277"/>
    </source>
</evidence>
<proteinExistence type="predicted"/>
<organism evidence="2 3">
    <name type="scientific">Forsythia ovata</name>
    <dbReference type="NCBI Taxonomy" id="205694"/>
    <lineage>
        <taxon>Eukaryota</taxon>
        <taxon>Viridiplantae</taxon>
        <taxon>Streptophyta</taxon>
        <taxon>Embryophyta</taxon>
        <taxon>Tracheophyta</taxon>
        <taxon>Spermatophyta</taxon>
        <taxon>Magnoliopsida</taxon>
        <taxon>eudicotyledons</taxon>
        <taxon>Gunneridae</taxon>
        <taxon>Pentapetalae</taxon>
        <taxon>asterids</taxon>
        <taxon>lamiids</taxon>
        <taxon>Lamiales</taxon>
        <taxon>Oleaceae</taxon>
        <taxon>Forsythieae</taxon>
        <taxon>Forsythia</taxon>
    </lineage>
</organism>
<evidence type="ECO:0000256" key="1">
    <source>
        <dbReference type="SAM" id="MobiDB-lite"/>
    </source>
</evidence>
<protein>
    <submittedName>
        <fullName evidence="2">Uncharacterized protein</fullName>
    </submittedName>
</protein>
<reference evidence="3" key="1">
    <citation type="submission" date="2024-07" db="EMBL/GenBank/DDBJ databases">
        <title>Two chromosome-level genome assemblies of Korean endemic species Abeliophyllum distichum and Forsythia ovata (Oleaceae).</title>
        <authorList>
            <person name="Jang H."/>
        </authorList>
    </citation>
    <scope>NUCLEOTIDE SEQUENCE [LARGE SCALE GENOMIC DNA]</scope>
</reference>
<accession>A0ABD1S000</accession>
<dbReference type="PANTHER" id="PTHR33144:SF52">
    <property type="match status" value="1"/>
</dbReference>
<comment type="caution">
    <text evidence="2">The sequence shown here is derived from an EMBL/GenBank/DDBJ whole genome shotgun (WGS) entry which is preliminary data.</text>
</comment>
<dbReference type="Proteomes" id="UP001604277">
    <property type="component" value="Unassembled WGS sequence"/>
</dbReference>
<dbReference type="EMBL" id="JBFOLJ010000011">
    <property type="protein sequence ID" value="KAL2493813.1"/>
    <property type="molecule type" value="Genomic_DNA"/>
</dbReference>
<sequence>MECHTTTLNGLITVNVLGATSGSSTANMFSISSLSDDIDCDNDQMNLICHKKRPNSSHAPKMSGVTSTNVPLLPQTSRSNSTSTNRFVAPLSLRHSLQANRSTTETIPTCSAPSIETLRTHTQTEALSRTLPNPGAQYGPSSDNLDRSPSRHPELIISAYKLLLDDFNQFSLIPKVTSTQELRYTCRSCLVSDPYFMDHVCFSLAILKLVELIKHHTALAQASSAPLHLCTVVAGAGRLPRIPNDVPTRGACKQIKTSRIVCTTREKIRVLHNSVSRRATSSIVHSLLVHDIGAIIWSHCPMNTCYWRTISSSEKNDLVDEITTNFEIDSKDSRLTNYVNRLYNGRYREFKAELSAYYKLCKTHDDALANPPSEMLDRDVDQWMELCNHFNSDKRHSSTNIENRSKKKYNHRNGSRPLSYIVEEMSMDAVGHYYLEPVPSTSSTARWLNIVIHRVRWSSTPHFPLTPFMV</sequence>
<keyword evidence="3" id="KW-1185">Reference proteome</keyword>
<feature type="region of interest" description="Disordered" evidence="1">
    <location>
        <begin position="52"/>
        <end position="84"/>
    </location>
</feature>
<dbReference type="PANTHER" id="PTHR33144">
    <property type="entry name" value="OS10G0409366 PROTEIN-RELATED"/>
    <property type="match status" value="1"/>
</dbReference>
<evidence type="ECO:0000313" key="2">
    <source>
        <dbReference type="EMBL" id="KAL2493813.1"/>
    </source>
</evidence>
<gene>
    <name evidence="2" type="ORF">Fot_37570</name>
</gene>
<name>A0ABD1S000_9LAMI</name>